<proteinExistence type="predicted"/>
<dbReference type="EMBL" id="BMCK01000001">
    <property type="protein sequence ID" value="GGD09111.1"/>
    <property type="molecule type" value="Genomic_DNA"/>
</dbReference>
<dbReference type="Proteomes" id="UP000297025">
    <property type="component" value="Chromosome"/>
</dbReference>
<name>A0A4P7U7L3_9ACTN</name>
<keyword evidence="4" id="KW-1185">Reference proteome</keyword>
<evidence type="ECO:0000313" key="1">
    <source>
        <dbReference type="EMBL" id="GGD09111.1"/>
    </source>
</evidence>
<dbReference type="EMBL" id="CP038462">
    <property type="protein sequence ID" value="QCC76193.1"/>
    <property type="molecule type" value="Genomic_DNA"/>
</dbReference>
<gene>
    <name evidence="2" type="ORF">E2C04_01430</name>
    <name evidence="1" type="ORF">GCM10007231_04990</name>
</gene>
<reference evidence="4" key="3">
    <citation type="journal article" date="2019" name="Int. J. Syst. Evol. Microbiol.">
        <title>The Global Catalogue of Microorganisms (GCM) 10K type strain sequencing project: providing services to taxonomists for standard genome sequencing and annotation.</title>
        <authorList>
            <consortium name="The Broad Institute Genomics Platform"/>
            <consortium name="The Broad Institute Genome Sequencing Center for Infectious Disease"/>
            <person name="Wu L."/>
            <person name="Ma J."/>
        </authorList>
    </citation>
    <scope>NUCLEOTIDE SEQUENCE [LARGE SCALE GENOMIC DNA]</scope>
    <source>
        <strain evidence="4">CCM 7403</strain>
    </source>
</reference>
<evidence type="ECO:0000313" key="4">
    <source>
        <dbReference type="Proteomes" id="UP000630594"/>
    </source>
</evidence>
<evidence type="ECO:0000313" key="2">
    <source>
        <dbReference type="EMBL" id="QCC76193.1"/>
    </source>
</evidence>
<dbReference type="Proteomes" id="UP000630594">
    <property type="component" value="Unassembled WGS sequence"/>
</dbReference>
<accession>A0A4P7U7L3</accession>
<dbReference type="AlphaFoldDB" id="A0A4P7U7L3"/>
<reference evidence="2 3" key="1">
    <citation type="journal article" date="2008" name="Int. J. Syst. Evol. Microbiol.">
        <title>Nocardioides daphniae sp. nov., isolated from Daphnia cucullata (Crustacea: Cladocera).</title>
        <authorList>
            <person name="Toth E.M."/>
            <person name="Keki Z."/>
            <person name="Homonnay Z.G."/>
            <person name="Borsodi A.K."/>
            <person name="Marialigeti K."/>
            <person name="Schumann P."/>
        </authorList>
    </citation>
    <scope>NUCLEOTIDE SEQUENCE [LARGE SCALE GENOMIC DNA]</scope>
    <source>
        <strain evidence="2 3">JCM 16608</strain>
    </source>
</reference>
<dbReference type="RefSeq" id="WP_135831242.1">
    <property type="nucleotide sequence ID" value="NZ_BMCK01000001.1"/>
</dbReference>
<reference evidence="1" key="5">
    <citation type="submission" date="2024-05" db="EMBL/GenBank/DDBJ databases">
        <authorList>
            <person name="Sun Q."/>
            <person name="Sedlacek I."/>
        </authorList>
    </citation>
    <scope>NUCLEOTIDE SEQUENCE</scope>
    <source>
        <strain evidence="1">CCM 7403</strain>
    </source>
</reference>
<reference evidence="1" key="2">
    <citation type="journal article" date="2014" name="Int. J. Syst. Evol. Microbiol.">
        <title>Complete genome of a new Firmicutes species belonging to the dominant human colonic microbiota ('Ruminococcus bicirculans') reveals two chromosomes and a selective capacity to utilize plant glucans.</title>
        <authorList>
            <consortium name="NISC Comparative Sequencing Program"/>
            <person name="Wegmann U."/>
            <person name="Louis P."/>
            <person name="Goesmann A."/>
            <person name="Henrissat B."/>
            <person name="Duncan S.H."/>
            <person name="Flint H.J."/>
        </authorList>
    </citation>
    <scope>NUCLEOTIDE SEQUENCE</scope>
    <source>
        <strain evidence="1">CCM 7403</strain>
    </source>
</reference>
<dbReference type="Pfam" id="PF05610">
    <property type="entry name" value="DUF779"/>
    <property type="match status" value="1"/>
</dbReference>
<dbReference type="OrthoDB" id="3725739at2"/>
<dbReference type="PIRSF" id="PIRSF009151">
    <property type="entry name" value="DUF779"/>
    <property type="match status" value="1"/>
</dbReference>
<evidence type="ECO:0000313" key="3">
    <source>
        <dbReference type="Proteomes" id="UP000297025"/>
    </source>
</evidence>
<sequence length="129" mass="13870">MDDRAVERVGLTDQAVDLVRRLVGVHGPVMFHQSGGCCDGSSPMCFPVGEFRTGDADVLLGSVRVDAEGQESVEVWMSAAQFAYWSHTHLTIDVVKGRGAGFSLEAPEGVRFLIRSRLFTDEEAAALGG</sequence>
<dbReference type="KEGG" id="ndp:E2C04_01430"/>
<dbReference type="InterPro" id="IPR008497">
    <property type="entry name" value="DUF779"/>
</dbReference>
<protein>
    <submittedName>
        <fullName evidence="2">DUF779 domain-containing protein</fullName>
    </submittedName>
</protein>
<organism evidence="2 3">
    <name type="scientific">Nocardioides daphniae</name>
    <dbReference type="NCBI Taxonomy" id="402297"/>
    <lineage>
        <taxon>Bacteria</taxon>
        <taxon>Bacillati</taxon>
        <taxon>Actinomycetota</taxon>
        <taxon>Actinomycetes</taxon>
        <taxon>Propionibacteriales</taxon>
        <taxon>Nocardioidaceae</taxon>
        <taxon>Nocardioides</taxon>
    </lineage>
</organism>
<reference evidence="2" key="4">
    <citation type="submission" date="2019-03" db="EMBL/GenBank/DDBJ databases">
        <authorList>
            <person name="Huang Y."/>
        </authorList>
    </citation>
    <scope>NUCLEOTIDE SEQUENCE</scope>
    <source>
        <strain evidence="2">JCM 16608</strain>
    </source>
</reference>